<comment type="caution">
    <text evidence="2">The sequence shown here is derived from an EMBL/GenBank/DDBJ whole genome shotgun (WGS) entry which is preliminary data.</text>
</comment>
<name>A0AAV9HKU5_9PEZI</name>
<reference evidence="2" key="2">
    <citation type="submission" date="2023-06" db="EMBL/GenBank/DDBJ databases">
        <authorList>
            <consortium name="Lawrence Berkeley National Laboratory"/>
            <person name="Mondo S.J."/>
            <person name="Hensen N."/>
            <person name="Bonometti L."/>
            <person name="Westerberg I."/>
            <person name="Brannstrom I.O."/>
            <person name="Guillou S."/>
            <person name="Cros-Aarteil S."/>
            <person name="Calhoun S."/>
            <person name="Haridas S."/>
            <person name="Kuo A."/>
            <person name="Pangilinan J."/>
            <person name="Riley R."/>
            <person name="Labutti K."/>
            <person name="Andreopoulos B."/>
            <person name="Lipzen A."/>
            <person name="Chen C."/>
            <person name="Yanf M."/>
            <person name="Daum C."/>
            <person name="Ng V."/>
            <person name="Clum A."/>
            <person name="Steindorff A."/>
            <person name="Ohm R."/>
            <person name="Martin F."/>
            <person name="Silar P."/>
            <person name="Natvig D."/>
            <person name="Lalanne C."/>
            <person name="Gautier V."/>
            <person name="Ament-Velasquez S.L."/>
            <person name="Kruys A."/>
            <person name="Hutchinson M.I."/>
            <person name="Powell A.J."/>
            <person name="Barry K."/>
            <person name="Miller A.N."/>
            <person name="Grigoriev I.V."/>
            <person name="Debuchy R."/>
            <person name="Gladieux P."/>
            <person name="Thoren M.H."/>
            <person name="Johannesson H."/>
        </authorList>
    </citation>
    <scope>NUCLEOTIDE SEQUENCE</scope>
    <source>
        <strain evidence="2">PSN324</strain>
    </source>
</reference>
<evidence type="ECO:0000313" key="2">
    <source>
        <dbReference type="EMBL" id="KAK4461365.1"/>
    </source>
</evidence>
<feature type="signal peptide" evidence="1">
    <location>
        <begin position="1"/>
        <end position="22"/>
    </location>
</feature>
<protein>
    <recommendedName>
        <fullName evidence="4">Apple domain-containing protein</fullName>
    </recommendedName>
</protein>
<gene>
    <name evidence="2" type="ORF">QBC42DRAFT_227439</name>
</gene>
<evidence type="ECO:0000313" key="3">
    <source>
        <dbReference type="Proteomes" id="UP001321749"/>
    </source>
</evidence>
<dbReference type="AlphaFoldDB" id="A0AAV9HKU5"/>
<organism evidence="2 3">
    <name type="scientific">Cladorrhinum samala</name>
    <dbReference type="NCBI Taxonomy" id="585594"/>
    <lineage>
        <taxon>Eukaryota</taxon>
        <taxon>Fungi</taxon>
        <taxon>Dikarya</taxon>
        <taxon>Ascomycota</taxon>
        <taxon>Pezizomycotina</taxon>
        <taxon>Sordariomycetes</taxon>
        <taxon>Sordariomycetidae</taxon>
        <taxon>Sordariales</taxon>
        <taxon>Podosporaceae</taxon>
        <taxon>Cladorrhinum</taxon>
    </lineage>
</organism>
<proteinExistence type="predicted"/>
<dbReference type="Proteomes" id="UP001321749">
    <property type="component" value="Unassembled WGS sequence"/>
</dbReference>
<dbReference type="Gene3D" id="3.50.4.10">
    <property type="entry name" value="Hepatocyte Growth Factor"/>
    <property type="match status" value="1"/>
</dbReference>
<sequence length="173" mass="17787">MLLGGGAIVLLAIAIGVGVGVGLSHQKQIGAEGIEVSVPPPHESAAPTTTTIPVPAVTKPTSTSVASSPIATGSCPGMDNKQFLSSNGKRFLHLCGVDYAGANEANDIGNATAATFKECMELCSKKTGCTGVGWGLEMENEQDGSTCWMKNSLNQSHTAVPRWNFAVVLASDK</sequence>
<evidence type="ECO:0000256" key="1">
    <source>
        <dbReference type="SAM" id="SignalP"/>
    </source>
</evidence>
<keyword evidence="3" id="KW-1185">Reference proteome</keyword>
<reference evidence="2" key="1">
    <citation type="journal article" date="2023" name="Mol. Phylogenet. Evol.">
        <title>Genome-scale phylogeny and comparative genomics of the fungal order Sordariales.</title>
        <authorList>
            <person name="Hensen N."/>
            <person name="Bonometti L."/>
            <person name="Westerberg I."/>
            <person name="Brannstrom I.O."/>
            <person name="Guillou S."/>
            <person name="Cros-Aarteil S."/>
            <person name="Calhoun S."/>
            <person name="Haridas S."/>
            <person name="Kuo A."/>
            <person name="Mondo S."/>
            <person name="Pangilinan J."/>
            <person name="Riley R."/>
            <person name="LaButti K."/>
            <person name="Andreopoulos B."/>
            <person name="Lipzen A."/>
            <person name="Chen C."/>
            <person name="Yan M."/>
            <person name="Daum C."/>
            <person name="Ng V."/>
            <person name="Clum A."/>
            <person name="Steindorff A."/>
            <person name="Ohm R.A."/>
            <person name="Martin F."/>
            <person name="Silar P."/>
            <person name="Natvig D.O."/>
            <person name="Lalanne C."/>
            <person name="Gautier V."/>
            <person name="Ament-Velasquez S.L."/>
            <person name="Kruys A."/>
            <person name="Hutchinson M.I."/>
            <person name="Powell A.J."/>
            <person name="Barry K."/>
            <person name="Miller A.N."/>
            <person name="Grigoriev I.V."/>
            <person name="Debuchy R."/>
            <person name="Gladieux P."/>
            <person name="Hiltunen Thoren M."/>
            <person name="Johannesson H."/>
        </authorList>
    </citation>
    <scope>NUCLEOTIDE SEQUENCE</scope>
    <source>
        <strain evidence="2">PSN324</strain>
    </source>
</reference>
<dbReference type="EMBL" id="MU864992">
    <property type="protein sequence ID" value="KAK4461365.1"/>
    <property type="molecule type" value="Genomic_DNA"/>
</dbReference>
<keyword evidence="1" id="KW-0732">Signal</keyword>
<evidence type="ECO:0008006" key="4">
    <source>
        <dbReference type="Google" id="ProtNLM"/>
    </source>
</evidence>
<feature type="chain" id="PRO_5043508026" description="Apple domain-containing protein" evidence="1">
    <location>
        <begin position="23"/>
        <end position="173"/>
    </location>
</feature>
<accession>A0AAV9HKU5</accession>